<dbReference type="EMBL" id="CP060131">
    <property type="protein sequence ID" value="QNG51263.1"/>
    <property type="molecule type" value="Genomic_DNA"/>
</dbReference>
<evidence type="ECO:0000256" key="3">
    <source>
        <dbReference type="SAM" id="Phobius"/>
    </source>
</evidence>
<dbReference type="Proteomes" id="UP000515728">
    <property type="component" value="Chromosome"/>
</dbReference>
<dbReference type="Gene3D" id="1.10.10.1320">
    <property type="entry name" value="Anti-sigma factor, zinc-finger domain"/>
    <property type="match status" value="1"/>
</dbReference>
<feature type="domain" description="Putative zinc-finger" evidence="4">
    <location>
        <begin position="9"/>
        <end position="36"/>
    </location>
</feature>
<feature type="transmembrane region" description="Helical" evidence="3">
    <location>
        <begin position="88"/>
        <end position="109"/>
    </location>
</feature>
<name>A0A7G7MEQ2_9PSEU</name>
<keyword evidence="6" id="KW-1185">Reference proteome</keyword>
<keyword evidence="3" id="KW-0472">Membrane</keyword>
<keyword evidence="3" id="KW-1133">Transmembrane helix</keyword>
<keyword evidence="3" id="KW-0812">Transmembrane</keyword>
<gene>
    <name evidence="5" type="ORF">H6H00_24420</name>
</gene>
<keyword evidence="2" id="KW-0804">Transcription</keyword>
<evidence type="ECO:0000256" key="1">
    <source>
        <dbReference type="ARBA" id="ARBA00023015"/>
    </source>
</evidence>
<dbReference type="KEGG" id="ppel:H6H00_24420"/>
<organism evidence="5 6">
    <name type="scientific">Pseudonocardia petroleophila</name>
    <dbReference type="NCBI Taxonomy" id="37331"/>
    <lineage>
        <taxon>Bacteria</taxon>
        <taxon>Bacillati</taxon>
        <taxon>Actinomycetota</taxon>
        <taxon>Actinomycetes</taxon>
        <taxon>Pseudonocardiales</taxon>
        <taxon>Pseudonocardiaceae</taxon>
        <taxon>Pseudonocardia</taxon>
    </lineage>
</organism>
<evidence type="ECO:0000313" key="6">
    <source>
        <dbReference type="Proteomes" id="UP000515728"/>
    </source>
</evidence>
<dbReference type="AlphaFoldDB" id="A0A7G7MEQ2"/>
<proteinExistence type="predicted"/>
<dbReference type="Pfam" id="PF13490">
    <property type="entry name" value="zf-HC2"/>
    <property type="match status" value="1"/>
</dbReference>
<evidence type="ECO:0000259" key="4">
    <source>
        <dbReference type="Pfam" id="PF13490"/>
    </source>
</evidence>
<sequence length="224" mass="22880">MTLHDRGDLGAHALGLLDGDDARAVDAHLATCPDCRAEWESLRGTALALRELPPETFLDGPPDSGLLLRRTVRAVRAEGGGARRRTRLALVAAAVAVAVALAGGGALLGRALGPSTTVSADSRTPGSRTVEGTAGPIVMSATVTPAAGWVRVATTVRGIEAGKRCTIIVVGRDGTENVAGSWLVSPAWEVEGGTVQGSTIIDPEDVLAVAIRDEGGTDLITLPV</sequence>
<accession>A0A7G7MEQ2</accession>
<dbReference type="InterPro" id="IPR041916">
    <property type="entry name" value="Anti_sigma_zinc_sf"/>
</dbReference>
<reference evidence="5 6" key="1">
    <citation type="submission" date="2020-08" db="EMBL/GenBank/DDBJ databases">
        <authorList>
            <person name="Mo P."/>
        </authorList>
    </citation>
    <scope>NUCLEOTIDE SEQUENCE [LARGE SCALE GENOMIC DNA]</scope>
    <source>
        <strain evidence="5 6">CGMCC 4.1532</strain>
    </source>
</reference>
<keyword evidence="1" id="KW-0805">Transcription regulation</keyword>
<protein>
    <submittedName>
        <fullName evidence="5">Zf-HC2 domain-containing protein</fullName>
    </submittedName>
</protein>
<evidence type="ECO:0000256" key="2">
    <source>
        <dbReference type="ARBA" id="ARBA00023163"/>
    </source>
</evidence>
<dbReference type="RefSeq" id="WP_185718018.1">
    <property type="nucleotide sequence ID" value="NZ_BAAAWI010000001.1"/>
</dbReference>
<evidence type="ECO:0000313" key="5">
    <source>
        <dbReference type="EMBL" id="QNG51263.1"/>
    </source>
</evidence>
<dbReference type="InterPro" id="IPR027383">
    <property type="entry name" value="Znf_put"/>
</dbReference>